<dbReference type="SMART" id="SM00093">
    <property type="entry name" value="SERPIN"/>
    <property type="match status" value="1"/>
</dbReference>
<dbReference type="PANTHER" id="PTHR11461">
    <property type="entry name" value="SERINE PROTEASE INHIBITOR, SERPIN"/>
    <property type="match status" value="1"/>
</dbReference>
<accession>A0A3Q0CP26</accession>
<evidence type="ECO:0000256" key="2">
    <source>
        <dbReference type="ARBA" id="ARBA00022690"/>
    </source>
</evidence>
<dbReference type="InterPro" id="IPR000215">
    <property type="entry name" value="Serpin_fam"/>
</dbReference>
<dbReference type="GeneID" id="101837132"/>
<evidence type="ECO:0000256" key="1">
    <source>
        <dbReference type="ARBA" id="ARBA00009500"/>
    </source>
</evidence>
<feature type="signal peptide" evidence="7">
    <location>
        <begin position="1"/>
        <end position="24"/>
    </location>
</feature>
<gene>
    <name evidence="10" type="primary">LOC101837132</name>
</gene>
<evidence type="ECO:0000256" key="4">
    <source>
        <dbReference type="ARBA" id="ARBA00022900"/>
    </source>
</evidence>
<evidence type="ECO:0000256" key="6">
    <source>
        <dbReference type="RuleBase" id="RU000411"/>
    </source>
</evidence>
<proteinExistence type="inferred from homology"/>
<dbReference type="KEGG" id="maua:101837132"/>
<dbReference type="Gene3D" id="3.30.497.10">
    <property type="entry name" value="Antithrombin, subunit I, domain 2"/>
    <property type="match status" value="1"/>
</dbReference>
<dbReference type="PANTHER" id="PTHR11461:SF165">
    <property type="entry name" value="ALPHA-1-ANTITRYPSIN"/>
    <property type="match status" value="1"/>
</dbReference>
<dbReference type="Pfam" id="PF00079">
    <property type="entry name" value="Serpin"/>
    <property type="match status" value="1"/>
</dbReference>
<feature type="chain" id="PRO_5046846720" evidence="7">
    <location>
        <begin position="25"/>
        <end position="417"/>
    </location>
</feature>
<dbReference type="GO" id="GO:0004867">
    <property type="term" value="F:serine-type endopeptidase inhibitor activity"/>
    <property type="evidence" value="ECO:0007669"/>
    <property type="project" value="UniProtKB-KW"/>
</dbReference>
<dbReference type="GO" id="GO:0034097">
    <property type="term" value="P:response to cytokine"/>
    <property type="evidence" value="ECO:0007669"/>
    <property type="project" value="UniProtKB-ARBA"/>
</dbReference>
<evidence type="ECO:0000259" key="8">
    <source>
        <dbReference type="SMART" id="SM00093"/>
    </source>
</evidence>
<name>A0A3Q0CP26_MESAU</name>
<dbReference type="Proteomes" id="UP000886700">
    <property type="component" value="Unplaced"/>
</dbReference>
<evidence type="ECO:0000256" key="7">
    <source>
        <dbReference type="SAM" id="SignalP"/>
    </source>
</evidence>
<sequence>MLLSVPQGLLLLAGLCCLFSGSQPQDPLEIDAEEHDHEHQAHLPCQRISYSIIQLAFTLYQKSGSWAKDANILFSPVNIIAASLMLSLGAKNNTYNQILKGLNFNVSETPENYIHACLQQIIHILHLPDHRSQLTIDSSLFTDQSLKLEDKFVDNVKALYHSKAIAVNFKDTQKAQKQINEYVEGETRGKIVGLVKDLEKDTHFALMNYIFFQGKGYDEVDVELKLEADFHVNKDVTVKVPMVNRRGRFFLHREEELSTWVMVNHYMGDATAFFMLPDQGEMQKLEENLNHKHFVNILKRINIRTVNLYLPKLSMSKSYDLKTILSTLGITQVFSNEADLSGITRDAPLKISKAVHKTVLTFSDDVTHTARNSSLSKRGLSKIPVIRFNRPFIIIIKDKYANVPLFVGRVVNPTENT</sequence>
<dbReference type="AlphaFoldDB" id="A0A3Q0CP26"/>
<evidence type="ECO:0000313" key="10">
    <source>
        <dbReference type="RefSeq" id="XP_021081759.2"/>
    </source>
</evidence>
<keyword evidence="5" id="KW-0325">Glycoprotein</keyword>
<comment type="similarity">
    <text evidence="1 6">Belongs to the serpin family.</text>
</comment>
<evidence type="ECO:0000256" key="3">
    <source>
        <dbReference type="ARBA" id="ARBA00022729"/>
    </source>
</evidence>
<feature type="domain" description="Serpin" evidence="8">
    <location>
        <begin position="57"/>
        <end position="413"/>
    </location>
</feature>
<keyword evidence="4" id="KW-0722">Serine protease inhibitor</keyword>
<dbReference type="InterPro" id="IPR023795">
    <property type="entry name" value="Serpin_CS"/>
</dbReference>
<dbReference type="GO" id="GO:0005615">
    <property type="term" value="C:extracellular space"/>
    <property type="evidence" value="ECO:0007669"/>
    <property type="project" value="InterPro"/>
</dbReference>
<dbReference type="InterPro" id="IPR042185">
    <property type="entry name" value="Serpin_sf_2"/>
</dbReference>
<dbReference type="PROSITE" id="PS00284">
    <property type="entry name" value="SERPIN"/>
    <property type="match status" value="1"/>
</dbReference>
<keyword evidence="3 7" id="KW-0732">Signal</keyword>
<dbReference type="InterPro" id="IPR042178">
    <property type="entry name" value="Serpin_sf_1"/>
</dbReference>
<dbReference type="InterPro" id="IPR036186">
    <property type="entry name" value="Serpin_sf"/>
</dbReference>
<dbReference type="InterPro" id="IPR023796">
    <property type="entry name" value="Serpin_dom"/>
</dbReference>
<reference evidence="10" key="1">
    <citation type="submission" date="2025-08" db="UniProtKB">
        <authorList>
            <consortium name="RefSeq"/>
        </authorList>
    </citation>
    <scope>IDENTIFICATION</scope>
    <source>
        <tissue evidence="10">Liver</tissue>
    </source>
</reference>
<protein>
    <submittedName>
        <fullName evidence="10">Alpha-1-antiproteinase-like</fullName>
    </submittedName>
</protein>
<dbReference type="RefSeq" id="XP_021081759.2">
    <property type="nucleotide sequence ID" value="XM_021226100.2"/>
</dbReference>
<dbReference type="SUPFAM" id="SSF56574">
    <property type="entry name" value="Serpins"/>
    <property type="match status" value="1"/>
</dbReference>
<keyword evidence="9" id="KW-1185">Reference proteome</keyword>
<evidence type="ECO:0000256" key="5">
    <source>
        <dbReference type="ARBA" id="ARBA00023180"/>
    </source>
</evidence>
<evidence type="ECO:0000313" key="9">
    <source>
        <dbReference type="Proteomes" id="UP000886700"/>
    </source>
</evidence>
<dbReference type="CDD" id="cd19550">
    <property type="entry name" value="serpinA2_PIL"/>
    <property type="match status" value="1"/>
</dbReference>
<dbReference type="Gene3D" id="2.30.39.10">
    <property type="entry name" value="Alpha-1-antitrypsin, domain 1"/>
    <property type="match status" value="1"/>
</dbReference>
<keyword evidence="2" id="KW-0646">Protease inhibitor</keyword>
<organism evidence="9 10">
    <name type="scientific">Mesocricetus auratus</name>
    <name type="common">Golden hamster</name>
    <dbReference type="NCBI Taxonomy" id="10036"/>
    <lineage>
        <taxon>Eukaryota</taxon>
        <taxon>Metazoa</taxon>
        <taxon>Chordata</taxon>
        <taxon>Craniata</taxon>
        <taxon>Vertebrata</taxon>
        <taxon>Euteleostomi</taxon>
        <taxon>Mammalia</taxon>
        <taxon>Eutheria</taxon>
        <taxon>Euarchontoglires</taxon>
        <taxon>Glires</taxon>
        <taxon>Rodentia</taxon>
        <taxon>Myomorpha</taxon>
        <taxon>Muroidea</taxon>
        <taxon>Cricetidae</taxon>
        <taxon>Cricetinae</taxon>
        <taxon>Mesocricetus</taxon>
    </lineage>
</organism>